<reference evidence="2 3" key="1">
    <citation type="submission" date="2014-04" db="EMBL/GenBank/DDBJ databases">
        <authorList>
            <consortium name="DOE Joint Genome Institute"/>
            <person name="Kuo A."/>
            <person name="Kohler A."/>
            <person name="Costa M.D."/>
            <person name="Nagy L.G."/>
            <person name="Floudas D."/>
            <person name="Copeland A."/>
            <person name="Barry K.W."/>
            <person name="Cichocki N."/>
            <person name="Veneault-Fourrey C."/>
            <person name="LaButti K."/>
            <person name="Lindquist E.A."/>
            <person name="Lipzen A."/>
            <person name="Lundell T."/>
            <person name="Morin E."/>
            <person name="Murat C."/>
            <person name="Sun H."/>
            <person name="Tunlid A."/>
            <person name="Henrissat B."/>
            <person name="Grigoriev I.V."/>
            <person name="Hibbett D.S."/>
            <person name="Martin F."/>
            <person name="Nordberg H.P."/>
            <person name="Cantor M.N."/>
            <person name="Hua S.X."/>
        </authorList>
    </citation>
    <scope>NUCLEOTIDE SEQUENCE [LARGE SCALE GENOMIC DNA]</scope>
    <source>
        <strain evidence="2 3">Marx 270</strain>
    </source>
</reference>
<protein>
    <recommendedName>
        <fullName evidence="1">GED domain-containing protein</fullName>
    </recommendedName>
</protein>
<dbReference type="OrthoDB" id="5061070at2759"/>
<dbReference type="GO" id="GO:0005525">
    <property type="term" value="F:GTP binding"/>
    <property type="evidence" value="ECO:0007669"/>
    <property type="project" value="InterPro"/>
</dbReference>
<reference evidence="3" key="2">
    <citation type="submission" date="2015-01" db="EMBL/GenBank/DDBJ databases">
        <title>Evolutionary Origins and Diversification of the Mycorrhizal Mutualists.</title>
        <authorList>
            <consortium name="DOE Joint Genome Institute"/>
            <consortium name="Mycorrhizal Genomics Consortium"/>
            <person name="Kohler A."/>
            <person name="Kuo A."/>
            <person name="Nagy L.G."/>
            <person name="Floudas D."/>
            <person name="Copeland A."/>
            <person name="Barry K.W."/>
            <person name="Cichocki N."/>
            <person name="Veneault-Fourrey C."/>
            <person name="LaButti K."/>
            <person name="Lindquist E.A."/>
            <person name="Lipzen A."/>
            <person name="Lundell T."/>
            <person name="Morin E."/>
            <person name="Murat C."/>
            <person name="Riley R."/>
            <person name="Ohm R."/>
            <person name="Sun H."/>
            <person name="Tunlid A."/>
            <person name="Henrissat B."/>
            <person name="Grigoriev I.V."/>
            <person name="Hibbett D.S."/>
            <person name="Martin F."/>
        </authorList>
    </citation>
    <scope>NUCLEOTIDE SEQUENCE [LARGE SCALE GENOMIC DNA]</scope>
    <source>
        <strain evidence="3">Marx 270</strain>
    </source>
</reference>
<keyword evidence="3" id="KW-1185">Reference proteome</keyword>
<gene>
    <name evidence="2" type="ORF">M404DRAFT_998687</name>
</gene>
<dbReference type="STRING" id="870435.A0A0C3P0E8"/>
<dbReference type="EMBL" id="KN831962">
    <property type="protein sequence ID" value="KIO06570.1"/>
    <property type="molecule type" value="Genomic_DNA"/>
</dbReference>
<accession>A0A0C3P0E8</accession>
<dbReference type="HOGENOM" id="CLU_2211043_0_0_1"/>
<feature type="domain" description="GED" evidence="1">
    <location>
        <begin position="21"/>
        <end position="107"/>
    </location>
</feature>
<evidence type="ECO:0000259" key="1">
    <source>
        <dbReference type="PROSITE" id="PS51388"/>
    </source>
</evidence>
<proteinExistence type="predicted"/>
<dbReference type="InParanoid" id="A0A0C3P0E8"/>
<evidence type="ECO:0000313" key="2">
    <source>
        <dbReference type="EMBL" id="KIO06570.1"/>
    </source>
</evidence>
<dbReference type="PROSITE" id="PS51388">
    <property type="entry name" value="GED"/>
    <property type="match status" value="1"/>
</dbReference>
<dbReference type="Pfam" id="PF02212">
    <property type="entry name" value="GED"/>
    <property type="match status" value="1"/>
</dbReference>
<sequence>MGISAKVDDLARLLPSKLVIFIRARIVDTRSFSVAHMRFVDMEPLAIDHEMVRRMECGLHEALPDGLQVMGEDVHERCIAMLQESGVIASKRQEQSKNLERLFAAPT</sequence>
<organism evidence="2 3">
    <name type="scientific">Pisolithus tinctorius Marx 270</name>
    <dbReference type="NCBI Taxonomy" id="870435"/>
    <lineage>
        <taxon>Eukaryota</taxon>
        <taxon>Fungi</taxon>
        <taxon>Dikarya</taxon>
        <taxon>Basidiomycota</taxon>
        <taxon>Agaricomycotina</taxon>
        <taxon>Agaricomycetes</taxon>
        <taxon>Agaricomycetidae</taxon>
        <taxon>Boletales</taxon>
        <taxon>Sclerodermatineae</taxon>
        <taxon>Pisolithaceae</taxon>
        <taxon>Pisolithus</taxon>
    </lineage>
</organism>
<evidence type="ECO:0000313" key="3">
    <source>
        <dbReference type="Proteomes" id="UP000054217"/>
    </source>
</evidence>
<dbReference type="AlphaFoldDB" id="A0A0C3P0E8"/>
<dbReference type="Proteomes" id="UP000054217">
    <property type="component" value="Unassembled WGS sequence"/>
</dbReference>
<name>A0A0C3P0E8_PISTI</name>
<dbReference type="InterPro" id="IPR020850">
    <property type="entry name" value="GED_dom"/>
</dbReference>
<dbReference type="InterPro" id="IPR003130">
    <property type="entry name" value="GED"/>
</dbReference>
<dbReference type="GO" id="GO:0003924">
    <property type="term" value="F:GTPase activity"/>
    <property type="evidence" value="ECO:0007669"/>
    <property type="project" value="InterPro"/>
</dbReference>